<evidence type="ECO:0000256" key="1">
    <source>
        <dbReference type="ARBA" id="ARBA00004418"/>
    </source>
</evidence>
<comment type="similarity">
    <text evidence="2">Belongs to the CpxP/Spy family.</text>
</comment>
<dbReference type="InterPro" id="IPR052211">
    <property type="entry name" value="Cpx_auxiliary_protein"/>
</dbReference>
<dbReference type="EMBL" id="JBBMQS010000012">
    <property type="protein sequence ID" value="MEM5499232.1"/>
    <property type="molecule type" value="Genomic_DNA"/>
</dbReference>
<dbReference type="Pfam" id="PF07813">
    <property type="entry name" value="LTXXQ"/>
    <property type="match status" value="1"/>
</dbReference>
<keyword evidence="4" id="KW-0574">Periplasm</keyword>
<feature type="region of interest" description="Disordered" evidence="5">
    <location>
        <begin position="253"/>
        <end position="282"/>
    </location>
</feature>
<evidence type="ECO:0000256" key="3">
    <source>
        <dbReference type="ARBA" id="ARBA00022729"/>
    </source>
</evidence>
<feature type="compositionally biased region" description="Polar residues" evidence="5">
    <location>
        <begin position="147"/>
        <end position="159"/>
    </location>
</feature>
<sequence>MRTLKSLFTPITVSLAFLLAQPVAIAKPPAHNGPLHIHPILKQLDLTDAQRQDIRLLIKQNRTTKDTYQPDQESTRESIRNLIQNDVWAQGDISSAIQAEQHLQNQLRWLDIKTQQQIWLTLDDAQRVKFLAELDAEQEEKGHGPKPQQSNSRDNSNPMMSVAQRQAEHFAALNLTEEQQTLFTTQRSAEKADKEANKSAREAFRAQLISIVTSESLNEASWTALQAETEAQRFEHALTRAKNQHTFWNALTSEQQSTLQEMMESRQKRESKKRNSFGRADR</sequence>
<feature type="signal peptide" evidence="6">
    <location>
        <begin position="1"/>
        <end position="26"/>
    </location>
</feature>
<reference evidence="7 8" key="1">
    <citation type="submission" date="2024-03" db="EMBL/GenBank/DDBJ databases">
        <title>Community enrichment and isolation of bacterial strains for fucoidan degradation.</title>
        <authorList>
            <person name="Sichert A."/>
        </authorList>
    </citation>
    <scope>NUCLEOTIDE SEQUENCE [LARGE SCALE GENOMIC DNA]</scope>
    <source>
        <strain evidence="7 8">AS12</strain>
    </source>
</reference>
<dbReference type="PANTHER" id="PTHR38102">
    <property type="entry name" value="PERIPLASMIC CHAPERONE SPY"/>
    <property type="match status" value="1"/>
</dbReference>
<evidence type="ECO:0000256" key="6">
    <source>
        <dbReference type="SAM" id="SignalP"/>
    </source>
</evidence>
<keyword evidence="3 6" id="KW-0732">Signal</keyword>
<gene>
    <name evidence="7" type="ORF">WNY77_17605</name>
</gene>
<protein>
    <submittedName>
        <fullName evidence="7">Spy/CpxP family protein refolding chaperone</fullName>
    </submittedName>
</protein>
<dbReference type="Proteomes" id="UP001461163">
    <property type="component" value="Unassembled WGS sequence"/>
</dbReference>
<evidence type="ECO:0000256" key="5">
    <source>
        <dbReference type="SAM" id="MobiDB-lite"/>
    </source>
</evidence>
<name>A0ABU9SZC2_9ALTE</name>
<organism evidence="7 8">
    <name type="scientific">Paraglaciecola mesophila</name>
    <dbReference type="NCBI Taxonomy" id="197222"/>
    <lineage>
        <taxon>Bacteria</taxon>
        <taxon>Pseudomonadati</taxon>
        <taxon>Pseudomonadota</taxon>
        <taxon>Gammaproteobacteria</taxon>
        <taxon>Alteromonadales</taxon>
        <taxon>Alteromonadaceae</taxon>
        <taxon>Paraglaciecola</taxon>
    </lineage>
</organism>
<proteinExistence type="inferred from homology"/>
<feature type="chain" id="PRO_5045649341" evidence="6">
    <location>
        <begin position="27"/>
        <end position="282"/>
    </location>
</feature>
<dbReference type="Gene3D" id="1.20.120.1490">
    <property type="match status" value="2"/>
</dbReference>
<accession>A0ABU9SZC2</accession>
<dbReference type="RefSeq" id="WP_342882440.1">
    <property type="nucleotide sequence ID" value="NZ_JBBMQS010000012.1"/>
</dbReference>
<dbReference type="PANTHER" id="PTHR38102:SF1">
    <property type="entry name" value="PERIPLASMIC CHAPERONE SPY"/>
    <property type="match status" value="1"/>
</dbReference>
<evidence type="ECO:0000313" key="8">
    <source>
        <dbReference type="Proteomes" id="UP001461163"/>
    </source>
</evidence>
<dbReference type="InterPro" id="IPR012899">
    <property type="entry name" value="LTXXQ"/>
</dbReference>
<evidence type="ECO:0000313" key="7">
    <source>
        <dbReference type="EMBL" id="MEM5499232.1"/>
    </source>
</evidence>
<feature type="region of interest" description="Disordered" evidence="5">
    <location>
        <begin position="137"/>
        <end position="159"/>
    </location>
</feature>
<keyword evidence="8" id="KW-1185">Reference proteome</keyword>
<comment type="subcellular location">
    <subcellularLocation>
        <location evidence="1">Periplasm</location>
    </subcellularLocation>
</comment>
<evidence type="ECO:0000256" key="2">
    <source>
        <dbReference type="ARBA" id="ARBA00008441"/>
    </source>
</evidence>
<comment type="caution">
    <text evidence="7">The sequence shown here is derived from an EMBL/GenBank/DDBJ whole genome shotgun (WGS) entry which is preliminary data.</text>
</comment>
<evidence type="ECO:0000256" key="4">
    <source>
        <dbReference type="ARBA" id="ARBA00022764"/>
    </source>
</evidence>